<protein>
    <submittedName>
        <fullName evidence="2">Uncharacterized protein</fullName>
    </submittedName>
</protein>
<sequence length="157" mass="16808">MALKEETTMATKKWTEKSLKQASEKPTSIAPQNYSSDKIPSGYKLCTLCNHYVRGPQTKVCPNCQGDIAPKSRQPGGRKRGNATTAIGSAEFAKVMSLIDNLGGLKSTLSTIDELEKFGSIDEARRLIQAWSSLVEATGSEAKASAAIESLQKSGAI</sequence>
<feature type="compositionally biased region" description="Basic and acidic residues" evidence="1">
    <location>
        <begin position="1"/>
        <end position="23"/>
    </location>
</feature>
<dbReference type="EMBL" id="CP036267">
    <property type="protein sequence ID" value="QDT33201.1"/>
    <property type="molecule type" value="Genomic_DNA"/>
</dbReference>
<feature type="region of interest" description="Disordered" evidence="1">
    <location>
        <begin position="1"/>
        <end position="34"/>
    </location>
</feature>
<dbReference type="KEGG" id="tpol:Mal48_24540"/>
<accession>A0A517QNI7</accession>
<gene>
    <name evidence="2" type="ORF">Mal48_24540</name>
</gene>
<keyword evidence="3" id="KW-1185">Reference proteome</keyword>
<proteinExistence type="predicted"/>
<evidence type="ECO:0000313" key="3">
    <source>
        <dbReference type="Proteomes" id="UP000315724"/>
    </source>
</evidence>
<evidence type="ECO:0000313" key="2">
    <source>
        <dbReference type="EMBL" id="QDT33201.1"/>
    </source>
</evidence>
<dbReference type="AlphaFoldDB" id="A0A517QNI7"/>
<dbReference type="Proteomes" id="UP000315724">
    <property type="component" value="Chromosome"/>
</dbReference>
<evidence type="ECO:0000256" key="1">
    <source>
        <dbReference type="SAM" id="MobiDB-lite"/>
    </source>
</evidence>
<organism evidence="2 3">
    <name type="scientific">Thalassoglobus polymorphus</name>
    <dbReference type="NCBI Taxonomy" id="2527994"/>
    <lineage>
        <taxon>Bacteria</taxon>
        <taxon>Pseudomonadati</taxon>
        <taxon>Planctomycetota</taxon>
        <taxon>Planctomycetia</taxon>
        <taxon>Planctomycetales</taxon>
        <taxon>Planctomycetaceae</taxon>
        <taxon>Thalassoglobus</taxon>
    </lineage>
</organism>
<feature type="compositionally biased region" description="Polar residues" evidence="1">
    <location>
        <begin position="24"/>
        <end position="34"/>
    </location>
</feature>
<reference evidence="2 3" key="1">
    <citation type="submission" date="2019-02" db="EMBL/GenBank/DDBJ databases">
        <title>Deep-cultivation of Planctomycetes and their phenomic and genomic characterization uncovers novel biology.</title>
        <authorList>
            <person name="Wiegand S."/>
            <person name="Jogler M."/>
            <person name="Boedeker C."/>
            <person name="Pinto D."/>
            <person name="Vollmers J."/>
            <person name="Rivas-Marin E."/>
            <person name="Kohn T."/>
            <person name="Peeters S.H."/>
            <person name="Heuer A."/>
            <person name="Rast P."/>
            <person name="Oberbeckmann S."/>
            <person name="Bunk B."/>
            <person name="Jeske O."/>
            <person name="Meyerdierks A."/>
            <person name="Storesund J.E."/>
            <person name="Kallscheuer N."/>
            <person name="Luecker S."/>
            <person name="Lage O.M."/>
            <person name="Pohl T."/>
            <person name="Merkel B.J."/>
            <person name="Hornburger P."/>
            <person name="Mueller R.-W."/>
            <person name="Bruemmer F."/>
            <person name="Labrenz M."/>
            <person name="Spormann A.M."/>
            <person name="Op den Camp H."/>
            <person name="Overmann J."/>
            <person name="Amann R."/>
            <person name="Jetten M.S.M."/>
            <person name="Mascher T."/>
            <person name="Medema M.H."/>
            <person name="Devos D.P."/>
            <person name="Kaster A.-K."/>
            <person name="Ovreas L."/>
            <person name="Rohde M."/>
            <person name="Galperin M.Y."/>
            <person name="Jogler C."/>
        </authorList>
    </citation>
    <scope>NUCLEOTIDE SEQUENCE [LARGE SCALE GENOMIC DNA]</scope>
    <source>
        <strain evidence="2 3">Mal48</strain>
    </source>
</reference>
<name>A0A517QNI7_9PLAN</name>